<dbReference type="Pfam" id="PF07992">
    <property type="entry name" value="Pyr_redox_2"/>
    <property type="match status" value="1"/>
</dbReference>
<gene>
    <name evidence="10" type="ORF">AKJ09_10685</name>
</gene>
<dbReference type="PRINTS" id="PR00411">
    <property type="entry name" value="PNDRDTASEI"/>
</dbReference>
<evidence type="ECO:0000256" key="4">
    <source>
        <dbReference type="ARBA" id="ARBA00023002"/>
    </source>
</evidence>
<feature type="domain" description="FAD/NAD(P)-binding" evidence="9">
    <location>
        <begin position="7"/>
        <end position="326"/>
    </location>
</feature>
<dbReference type="KEGG" id="llu:AKJ09_10685"/>
<dbReference type="InterPro" id="IPR016156">
    <property type="entry name" value="FAD/NAD-linked_Rdtase_dimer_sf"/>
</dbReference>
<dbReference type="FunFam" id="3.30.390.30:FF:000001">
    <property type="entry name" value="Dihydrolipoyl dehydrogenase"/>
    <property type="match status" value="1"/>
</dbReference>
<comment type="similarity">
    <text evidence="1">Belongs to the class-I pyridine nucleotide-disulfide oxidoreductase family.</text>
</comment>
<dbReference type="Proteomes" id="UP000064967">
    <property type="component" value="Chromosome"/>
</dbReference>
<feature type="binding site" evidence="6">
    <location>
        <position position="315"/>
    </location>
    <ligand>
        <name>FAD</name>
        <dbReference type="ChEBI" id="CHEBI:57692"/>
    </ligand>
</feature>
<dbReference type="STRING" id="1391654.AKJ09_10685"/>
<dbReference type="PATRIC" id="fig|1391654.3.peg.10823"/>
<evidence type="ECO:0000256" key="1">
    <source>
        <dbReference type="ARBA" id="ARBA00007532"/>
    </source>
</evidence>
<dbReference type="PIRSF" id="PIRSF000350">
    <property type="entry name" value="Mercury_reductase_MerA"/>
    <property type="match status" value="1"/>
</dbReference>
<feature type="active site" description="Proton acceptor" evidence="5">
    <location>
        <position position="447"/>
    </location>
</feature>
<evidence type="ECO:0000256" key="7">
    <source>
        <dbReference type="PIRSR" id="PIRSR000350-4"/>
    </source>
</evidence>
<dbReference type="Gene3D" id="3.30.390.30">
    <property type="match status" value="1"/>
</dbReference>
<dbReference type="PANTHER" id="PTHR43014:SF2">
    <property type="entry name" value="MERCURIC REDUCTASE"/>
    <property type="match status" value="1"/>
</dbReference>
<evidence type="ECO:0000256" key="3">
    <source>
        <dbReference type="ARBA" id="ARBA00022827"/>
    </source>
</evidence>
<keyword evidence="11" id="KW-1185">Reference proteome</keyword>
<keyword evidence="3 6" id="KW-0274">FAD</keyword>
<dbReference type="InterPro" id="IPR004099">
    <property type="entry name" value="Pyr_nucl-diS_OxRdtase_dimer"/>
</dbReference>
<dbReference type="GO" id="GO:0003955">
    <property type="term" value="F:NAD(P)H dehydrogenase (quinone) activity"/>
    <property type="evidence" value="ECO:0007669"/>
    <property type="project" value="TreeGrafter"/>
</dbReference>
<feature type="binding site" evidence="6">
    <location>
        <position position="274"/>
    </location>
    <ligand>
        <name>NAD(+)</name>
        <dbReference type="ChEBI" id="CHEBI:57540"/>
    </ligand>
</feature>
<reference evidence="10 11" key="1">
    <citation type="submission" date="2015-08" db="EMBL/GenBank/DDBJ databases">
        <authorList>
            <person name="Babu N.S."/>
            <person name="Beckwith C.J."/>
            <person name="Beseler K.G."/>
            <person name="Brison A."/>
            <person name="Carone J.V."/>
            <person name="Caskin T.P."/>
            <person name="Diamond M."/>
            <person name="Durham M.E."/>
            <person name="Foxe J.M."/>
            <person name="Go M."/>
            <person name="Henderson B.A."/>
            <person name="Jones I.B."/>
            <person name="McGettigan J.A."/>
            <person name="Micheletti S.J."/>
            <person name="Nasrallah M.E."/>
            <person name="Ortiz D."/>
            <person name="Piller C.R."/>
            <person name="Privatt S.R."/>
            <person name="Schneider S.L."/>
            <person name="Sharp S."/>
            <person name="Smith T.C."/>
            <person name="Stanton J.D."/>
            <person name="Ullery H.E."/>
            <person name="Wilson R.J."/>
            <person name="Serrano M.G."/>
            <person name="Buck G."/>
            <person name="Lee V."/>
            <person name="Wang Y."/>
            <person name="Carvalho R."/>
            <person name="Voegtly L."/>
            <person name="Shi R."/>
            <person name="Duckworth R."/>
            <person name="Johnson A."/>
            <person name="Loviza R."/>
            <person name="Walstead R."/>
            <person name="Shah Z."/>
            <person name="Kiflezghi M."/>
            <person name="Wade K."/>
            <person name="Ball S.L."/>
            <person name="Bradley K.W."/>
            <person name="Asai D.J."/>
            <person name="Bowman C.A."/>
            <person name="Russell D.A."/>
            <person name="Pope W.H."/>
            <person name="Jacobs-Sera D."/>
            <person name="Hendrix R.W."/>
            <person name="Hatfull G.F."/>
        </authorList>
    </citation>
    <scope>NUCLEOTIDE SEQUENCE [LARGE SCALE GENOMIC DNA]</scope>
    <source>
        <strain evidence="10 11">DSM 27648</strain>
    </source>
</reference>
<dbReference type="AlphaFoldDB" id="A0A0K1QEC8"/>
<dbReference type="GO" id="GO:0050660">
    <property type="term" value="F:flavin adenine dinucleotide binding"/>
    <property type="evidence" value="ECO:0007669"/>
    <property type="project" value="TreeGrafter"/>
</dbReference>
<feature type="binding site" evidence="6">
    <location>
        <begin position="183"/>
        <end position="190"/>
    </location>
    <ligand>
        <name>NAD(+)</name>
        <dbReference type="ChEBI" id="CHEBI:57540"/>
    </ligand>
</feature>
<evidence type="ECO:0000256" key="5">
    <source>
        <dbReference type="PIRSR" id="PIRSR000350-2"/>
    </source>
</evidence>
<sequence length="467" mass="50556">MPEPEVYDAVVIGSGEAGKFMCWHLGSLGQRVVVVERRYLGGACPNIACLPSKNVIHTAKVASYFRRAEEFGMRVDGFRVDMAGVHANKQRMIEGLHALHRSKFEASHTTFLWGSAKFVGDRTVDVTMNDGRETRTLRGTRVFLDIGSRATLEPIPGLADAKPLTHVEALDLTILPKHLVILGGGYVGLELAQAMRRLGSKVTVLERSERILPREDADVADGIAQVFAGEGIEILTQAKVSRIEGRSGDAVRVVGTIAGEERSIAGSHLLVATGRTPNTDGLGLAKGGIALTPNGYVKVNDRLETTAENVWAMGDCAGSPKFTHISYEDFRIVRDNLDGGHRSTVGRQVPSCIFTDPEFARVGLNESEAREKKIPYRLAKAPMAAVLRTRTLNETRGFLKALIGAKDDKVLGFTGFGWSVGELLPPFQLAMKHDLPYTAIDDLVVTHPTIAEGLGVVFSGKLVPISV</sequence>
<dbReference type="PRINTS" id="PR00368">
    <property type="entry name" value="FADPNR"/>
</dbReference>
<protein>
    <submittedName>
        <fullName evidence="10">PF00070 family, FAD-dependent NAD(P)-disulfide oxidoreductase</fullName>
    </submittedName>
</protein>
<dbReference type="RefSeq" id="WP_146654691.1">
    <property type="nucleotide sequence ID" value="NZ_CP012333.1"/>
</dbReference>
<dbReference type="Pfam" id="PF02852">
    <property type="entry name" value="Pyr_redox_dim"/>
    <property type="match status" value="1"/>
</dbReference>
<dbReference type="InterPro" id="IPR023753">
    <property type="entry name" value="FAD/NAD-binding_dom"/>
</dbReference>
<dbReference type="OrthoDB" id="9786429at2"/>
<evidence type="ECO:0000259" key="8">
    <source>
        <dbReference type="Pfam" id="PF02852"/>
    </source>
</evidence>
<name>A0A0K1QEC8_9BACT</name>
<dbReference type="PANTHER" id="PTHR43014">
    <property type="entry name" value="MERCURIC REDUCTASE"/>
    <property type="match status" value="1"/>
</dbReference>
<feature type="disulfide bond" description="Redox-active" evidence="7">
    <location>
        <begin position="44"/>
        <end position="49"/>
    </location>
</feature>
<feature type="binding site" evidence="6">
    <location>
        <position position="53"/>
    </location>
    <ligand>
        <name>FAD</name>
        <dbReference type="ChEBI" id="CHEBI:57692"/>
    </ligand>
</feature>
<dbReference type="EMBL" id="CP012333">
    <property type="protein sequence ID" value="AKV04022.1"/>
    <property type="molecule type" value="Genomic_DNA"/>
</dbReference>
<dbReference type="Gene3D" id="3.50.50.60">
    <property type="entry name" value="FAD/NAD(P)-binding domain"/>
    <property type="match status" value="2"/>
</dbReference>
<dbReference type="InterPro" id="IPR036188">
    <property type="entry name" value="FAD/NAD-bd_sf"/>
</dbReference>
<keyword evidence="2" id="KW-0285">Flavoprotein</keyword>
<evidence type="ECO:0000313" key="10">
    <source>
        <dbReference type="EMBL" id="AKV04022.1"/>
    </source>
</evidence>
<dbReference type="SUPFAM" id="SSF55424">
    <property type="entry name" value="FAD/NAD-linked reductases, dimerisation (C-terminal) domain"/>
    <property type="match status" value="1"/>
</dbReference>
<dbReference type="InterPro" id="IPR001100">
    <property type="entry name" value="Pyr_nuc-diS_OxRdtase"/>
</dbReference>
<organism evidence="10 11">
    <name type="scientific">Labilithrix luteola</name>
    <dbReference type="NCBI Taxonomy" id="1391654"/>
    <lineage>
        <taxon>Bacteria</taxon>
        <taxon>Pseudomonadati</taxon>
        <taxon>Myxococcota</taxon>
        <taxon>Polyangia</taxon>
        <taxon>Polyangiales</taxon>
        <taxon>Labilitrichaceae</taxon>
        <taxon>Labilithrix</taxon>
    </lineage>
</organism>
<feature type="domain" description="Pyridine nucleotide-disulphide oxidoreductase dimerisation" evidence="8">
    <location>
        <begin position="349"/>
        <end position="454"/>
    </location>
</feature>
<feature type="binding site" evidence="6">
    <location>
        <position position="206"/>
    </location>
    <ligand>
        <name>NAD(+)</name>
        <dbReference type="ChEBI" id="CHEBI:57540"/>
    </ligand>
</feature>
<evidence type="ECO:0000256" key="2">
    <source>
        <dbReference type="ARBA" id="ARBA00022630"/>
    </source>
</evidence>
<evidence type="ECO:0000259" key="9">
    <source>
        <dbReference type="Pfam" id="PF07992"/>
    </source>
</evidence>
<evidence type="ECO:0000313" key="11">
    <source>
        <dbReference type="Proteomes" id="UP000064967"/>
    </source>
</evidence>
<keyword evidence="4" id="KW-0560">Oxidoreductase</keyword>
<keyword evidence="6" id="KW-0520">NAD</keyword>
<accession>A0A0K1QEC8</accession>
<dbReference type="SUPFAM" id="SSF51905">
    <property type="entry name" value="FAD/NAD(P)-binding domain"/>
    <property type="match status" value="1"/>
</dbReference>
<keyword evidence="6" id="KW-0547">Nucleotide-binding</keyword>
<evidence type="ECO:0000256" key="6">
    <source>
        <dbReference type="PIRSR" id="PIRSR000350-3"/>
    </source>
</evidence>
<proteinExistence type="inferred from homology"/>
<comment type="cofactor">
    <cofactor evidence="6">
        <name>FAD</name>
        <dbReference type="ChEBI" id="CHEBI:57692"/>
    </cofactor>
    <text evidence="6">Binds 1 FAD per subunit.</text>
</comment>